<dbReference type="OrthoDB" id="1645729at2"/>
<dbReference type="EMBL" id="BKAR01000030">
    <property type="protein sequence ID" value="GEP85464.1"/>
    <property type="molecule type" value="Genomic_DNA"/>
</dbReference>
<dbReference type="SUPFAM" id="SSF89360">
    <property type="entry name" value="HesB-like domain"/>
    <property type="match status" value="1"/>
</dbReference>
<dbReference type="RefSeq" id="WP_095107015.1">
    <property type="nucleotide sequence ID" value="NZ_BKAR01000030.1"/>
</dbReference>
<dbReference type="Proteomes" id="UP000321736">
    <property type="component" value="Unassembled WGS sequence"/>
</dbReference>
<sequence>MKIEVTDKALKWFRDELDLEPGAKINFYVQTYVHTGLHEHFTTAFKVEPHDKNASASITVDRITFYINESDEWFFKGLDLLVDYNADIDEIVYKNTQL</sequence>
<protein>
    <submittedName>
        <fullName evidence="1">Iron-sulfur cluster biosynthesis protein</fullName>
    </submittedName>
</protein>
<evidence type="ECO:0000313" key="2">
    <source>
        <dbReference type="Proteomes" id="UP000321736"/>
    </source>
</evidence>
<dbReference type="InterPro" id="IPR035903">
    <property type="entry name" value="HesB-like_dom_sf"/>
</dbReference>
<name>A0A239UHP2_9STAP</name>
<comment type="caution">
    <text evidence="1">The sequence shown here is derived from an EMBL/GenBank/DDBJ whole genome shotgun (WGS) entry which is preliminary data.</text>
</comment>
<dbReference type="AlphaFoldDB" id="A0A239UHP2"/>
<proteinExistence type="predicted"/>
<evidence type="ECO:0000313" key="1">
    <source>
        <dbReference type="EMBL" id="GEP85464.1"/>
    </source>
</evidence>
<gene>
    <name evidence="1" type="ORF">SPI02_20490</name>
</gene>
<organism evidence="1 2">
    <name type="scientific">Staphylococcus piscifermentans</name>
    <dbReference type="NCBI Taxonomy" id="70258"/>
    <lineage>
        <taxon>Bacteria</taxon>
        <taxon>Bacillati</taxon>
        <taxon>Bacillota</taxon>
        <taxon>Bacilli</taxon>
        <taxon>Bacillales</taxon>
        <taxon>Staphylococcaceae</taxon>
        <taxon>Staphylococcus</taxon>
    </lineage>
</organism>
<keyword evidence="2" id="KW-1185">Reference proteome</keyword>
<reference evidence="1 2" key="1">
    <citation type="submission" date="2019-07" db="EMBL/GenBank/DDBJ databases">
        <title>Whole genome shotgun sequence of Staphylococcus piscifermentans NBRC 109625.</title>
        <authorList>
            <person name="Hosoyama A."/>
            <person name="Uohara A."/>
            <person name="Ohji S."/>
            <person name="Ichikawa N."/>
        </authorList>
    </citation>
    <scope>NUCLEOTIDE SEQUENCE [LARGE SCALE GENOMIC DNA]</scope>
    <source>
        <strain evidence="1 2">NBRC 109625</strain>
    </source>
</reference>
<accession>A0A239UHP2</accession>